<dbReference type="PANTHER" id="PTHR44196:SF2">
    <property type="entry name" value="SHORT-CHAIN DEHYDROGENASE-RELATED"/>
    <property type="match status" value="1"/>
</dbReference>
<comment type="similarity">
    <text evidence="1 3">Belongs to the short-chain dehydrogenases/reductases (SDR) family.</text>
</comment>
<evidence type="ECO:0000313" key="6">
    <source>
        <dbReference type="Proteomes" id="UP001147830"/>
    </source>
</evidence>
<evidence type="ECO:0000313" key="5">
    <source>
        <dbReference type="EMBL" id="MCT7358379.1"/>
    </source>
</evidence>
<reference evidence="5" key="1">
    <citation type="journal article" date="2022" name="Front. Microbiol.">
        <title>Genome-based taxonomic rearrangement of Oceanobacter-related bacteria including the description of Thalassolituus hydrocarbonoclasticus sp. nov. and Thalassolituus pacificus sp. nov. and emended description of the genus Thalassolituus.</title>
        <authorList>
            <person name="Dong C."/>
            <person name="Wei L."/>
            <person name="Wang J."/>
            <person name="Lai Q."/>
            <person name="Huang Z."/>
            <person name="Shao Z."/>
        </authorList>
    </citation>
    <scope>NUCLEOTIDE SEQUENCE</scope>
    <source>
        <strain evidence="5">59MF3M-4</strain>
    </source>
</reference>
<accession>A0A9X2WDQ4</accession>
<dbReference type="GO" id="GO:0016491">
    <property type="term" value="F:oxidoreductase activity"/>
    <property type="evidence" value="ECO:0007669"/>
    <property type="project" value="UniProtKB-KW"/>
</dbReference>
<keyword evidence="2" id="KW-0560">Oxidoreductase</keyword>
<dbReference type="InterPro" id="IPR057326">
    <property type="entry name" value="KR_dom"/>
</dbReference>
<sequence>MRTFHNKTALITGASSGIGESFARQLAAAGCHLILVARREDKLLALKQELEHSTGIRVQVISQDLAQPGSATELFHKTQALQLPVDLLINNAGFAQHGYLLDVPMPVHSQMIQLMVTTLTELTWLYAAEMKQRGGGHILLVSSLLGFLPGPQFASYAGSKAYVLNFAESLARELRPHKIHISALCPGGTATEFMDVSGQKIEGLRTLAIMSSDSVARAGLKGVIKGKASVVPGLLYKASVFGIRFIPRQLQAVFGEAATR</sequence>
<name>A0A9X2WDQ4_9GAMM</name>
<organism evidence="5 6">
    <name type="scientific">Thalassolituus pacificus</name>
    <dbReference type="NCBI Taxonomy" id="2975440"/>
    <lineage>
        <taxon>Bacteria</taxon>
        <taxon>Pseudomonadati</taxon>
        <taxon>Pseudomonadota</taxon>
        <taxon>Gammaproteobacteria</taxon>
        <taxon>Oceanospirillales</taxon>
        <taxon>Oceanospirillaceae</taxon>
        <taxon>Thalassolituus</taxon>
    </lineage>
</organism>
<dbReference type="RefSeq" id="WP_260975297.1">
    <property type="nucleotide sequence ID" value="NZ_JAOANI010000014.1"/>
</dbReference>
<evidence type="ECO:0000256" key="1">
    <source>
        <dbReference type="ARBA" id="ARBA00006484"/>
    </source>
</evidence>
<dbReference type="PRINTS" id="PR00081">
    <property type="entry name" value="GDHRDH"/>
</dbReference>
<dbReference type="Pfam" id="PF00106">
    <property type="entry name" value="adh_short"/>
    <property type="match status" value="1"/>
</dbReference>
<dbReference type="SMART" id="SM00822">
    <property type="entry name" value="PKS_KR"/>
    <property type="match status" value="1"/>
</dbReference>
<dbReference type="PRINTS" id="PR00080">
    <property type="entry name" value="SDRFAMILY"/>
</dbReference>
<comment type="caution">
    <text evidence="5">The sequence shown here is derived from an EMBL/GenBank/DDBJ whole genome shotgun (WGS) entry which is preliminary data.</text>
</comment>
<dbReference type="PIRSF" id="PIRSF000126">
    <property type="entry name" value="11-beta-HSD1"/>
    <property type="match status" value="1"/>
</dbReference>
<protein>
    <submittedName>
        <fullName evidence="5">SDR family oxidoreductase</fullName>
    </submittedName>
</protein>
<dbReference type="Gene3D" id="3.40.50.720">
    <property type="entry name" value="NAD(P)-binding Rossmann-like Domain"/>
    <property type="match status" value="1"/>
</dbReference>
<dbReference type="InterPro" id="IPR020904">
    <property type="entry name" value="Sc_DH/Rdtase_CS"/>
</dbReference>
<keyword evidence="6" id="KW-1185">Reference proteome</keyword>
<evidence type="ECO:0000259" key="4">
    <source>
        <dbReference type="SMART" id="SM00822"/>
    </source>
</evidence>
<gene>
    <name evidence="5" type="ORF">NYR02_05005</name>
</gene>
<dbReference type="GO" id="GO:0016020">
    <property type="term" value="C:membrane"/>
    <property type="evidence" value="ECO:0007669"/>
    <property type="project" value="TreeGrafter"/>
</dbReference>
<dbReference type="AlphaFoldDB" id="A0A9X2WDQ4"/>
<reference evidence="5" key="2">
    <citation type="submission" date="2022-08" db="EMBL/GenBank/DDBJ databases">
        <authorList>
            <person name="Dong C."/>
        </authorList>
    </citation>
    <scope>NUCLEOTIDE SEQUENCE</scope>
    <source>
        <strain evidence="5">59MF3M-4</strain>
    </source>
</reference>
<evidence type="ECO:0000256" key="3">
    <source>
        <dbReference type="RuleBase" id="RU000363"/>
    </source>
</evidence>
<evidence type="ECO:0000256" key="2">
    <source>
        <dbReference type="ARBA" id="ARBA00023002"/>
    </source>
</evidence>
<dbReference type="InterPro" id="IPR036291">
    <property type="entry name" value="NAD(P)-bd_dom_sf"/>
</dbReference>
<dbReference type="InterPro" id="IPR002347">
    <property type="entry name" value="SDR_fam"/>
</dbReference>
<dbReference type="PANTHER" id="PTHR44196">
    <property type="entry name" value="DEHYDROGENASE/REDUCTASE SDR FAMILY MEMBER 7B"/>
    <property type="match status" value="1"/>
</dbReference>
<dbReference type="PROSITE" id="PS00061">
    <property type="entry name" value="ADH_SHORT"/>
    <property type="match status" value="1"/>
</dbReference>
<dbReference type="Proteomes" id="UP001147830">
    <property type="component" value="Unassembled WGS sequence"/>
</dbReference>
<dbReference type="SUPFAM" id="SSF51735">
    <property type="entry name" value="NAD(P)-binding Rossmann-fold domains"/>
    <property type="match status" value="1"/>
</dbReference>
<dbReference type="EMBL" id="JAOANI010000014">
    <property type="protein sequence ID" value="MCT7358379.1"/>
    <property type="molecule type" value="Genomic_DNA"/>
</dbReference>
<proteinExistence type="inferred from homology"/>
<feature type="domain" description="Ketoreductase" evidence="4">
    <location>
        <begin position="7"/>
        <end position="193"/>
    </location>
</feature>